<dbReference type="RefSeq" id="WP_025496244.1">
    <property type="nucleotide sequence ID" value="NZ_CABVQC010000021.1"/>
</dbReference>
<dbReference type="EMBL" id="CABVQC010000021">
    <property type="protein sequence ID" value="VWB74304.1"/>
    <property type="molecule type" value="Genomic_DNA"/>
</dbReference>
<sequence>MNRYIQIAPGVLFAAEVLSPEWGREHRQYPPAAQPSSVTQSARRATSAVAEVKCDAQEANSGQMELL</sequence>
<dbReference type="Proteomes" id="UP000494261">
    <property type="component" value="Unassembled WGS sequence"/>
</dbReference>
<evidence type="ECO:0000313" key="3">
    <source>
        <dbReference type="Proteomes" id="UP000494261"/>
    </source>
</evidence>
<gene>
    <name evidence="2" type="ORF">BLA13014_03388</name>
</gene>
<dbReference type="OrthoDB" id="9032123at2"/>
<dbReference type="GeneID" id="99665032"/>
<evidence type="ECO:0000256" key="1">
    <source>
        <dbReference type="SAM" id="MobiDB-lite"/>
    </source>
</evidence>
<organism evidence="2 3">
    <name type="scientific">Burkholderia aenigmatica</name>
    <dbReference type="NCBI Taxonomy" id="2015348"/>
    <lineage>
        <taxon>Bacteria</taxon>
        <taxon>Pseudomonadati</taxon>
        <taxon>Pseudomonadota</taxon>
        <taxon>Betaproteobacteria</taxon>
        <taxon>Burkholderiales</taxon>
        <taxon>Burkholderiaceae</taxon>
        <taxon>Burkholderia</taxon>
        <taxon>Burkholderia cepacia complex</taxon>
    </lineage>
</organism>
<reference evidence="2 3" key="1">
    <citation type="submission" date="2019-09" db="EMBL/GenBank/DDBJ databases">
        <authorList>
            <person name="Depoorter E."/>
        </authorList>
    </citation>
    <scope>NUCLEOTIDE SEQUENCE [LARGE SCALE GENOMIC DNA]</scope>
    <source>
        <strain evidence="2">LMG 13014</strain>
    </source>
</reference>
<feature type="compositionally biased region" description="Polar residues" evidence="1">
    <location>
        <begin position="34"/>
        <end position="44"/>
    </location>
</feature>
<accession>A0A6P2LUL7</accession>
<proteinExistence type="predicted"/>
<name>A0A6P2LUL7_9BURK</name>
<evidence type="ECO:0000313" key="2">
    <source>
        <dbReference type="EMBL" id="VWB74304.1"/>
    </source>
</evidence>
<protein>
    <submittedName>
        <fullName evidence="2">Uncharacterized protein</fullName>
    </submittedName>
</protein>
<dbReference type="AlphaFoldDB" id="A0A6P2LUL7"/>
<feature type="region of interest" description="Disordered" evidence="1">
    <location>
        <begin position="25"/>
        <end position="49"/>
    </location>
</feature>